<evidence type="ECO:0000256" key="2">
    <source>
        <dbReference type="SAM" id="SignalP"/>
    </source>
</evidence>
<evidence type="ECO:0000313" key="3">
    <source>
        <dbReference type="EMBL" id="MEK7949723.1"/>
    </source>
</evidence>
<dbReference type="RefSeq" id="WP_341403141.1">
    <property type="nucleotide sequence ID" value="NZ_JBBUKT010000001.1"/>
</dbReference>
<feature type="signal peptide" evidence="2">
    <location>
        <begin position="1"/>
        <end position="23"/>
    </location>
</feature>
<accession>A0ABU9APS7</accession>
<evidence type="ECO:0000256" key="1">
    <source>
        <dbReference type="SAM" id="MobiDB-lite"/>
    </source>
</evidence>
<dbReference type="EMBL" id="JBBUKT010000001">
    <property type="protein sequence ID" value="MEK7949723.1"/>
    <property type="molecule type" value="Genomic_DNA"/>
</dbReference>
<feature type="compositionally biased region" description="Pro residues" evidence="1">
    <location>
        <begin position="158"/>
        <end position="183"/>
    </location>
</feature>
<reference evidence="3 4" key="1">
    <citation type="submission" date="2024-04" db="EMBL/GenBank/DDBJ databases">
        <title>Luteolibacter sp. isolated from soil.</title>
        <authorList>
            <person name="An J."/>
        </authorList>
    </citation>
    <scope>NUCLEOTIDE SEQUENCE [LARGE SCALE GENOMIC DNA]</scope>
    <source>
        <strain evidence="3 4">Y139</strain>
    </source>
</reference>
<feature type="region of interest" description="Disordered" evidence="1">
    <location>
        <begin position="144"/>
        <end position="212"/>
    </location>
</feature>
<name>A0ABU9APS7_9BACT</name>
<organism evidence="3 4">
    <name type="scientific">Luteolibacter soli</name>
    <dbReference type="NCBI Taxonomy" id="3135280"/>
    <lineage>
        <taxon>Bacteria</taxon>
        <taxon>Pseudomonadati</taxon>
        <taxon>Verrucomicrobiota</taxon>
        <taxon>Verrucomicrobiia</taxon>
        <taxon>Verrucomicrobiales</taxon>
        <taxon>Verrucomicrobiaceae</taxon>
        <taxon>Luteolibacter</taxon>
    </lineage>
</organism>
<dbReference type="Proteomes" id="UP001371305">
    <property type="component" value="Unassembled WGS sequence"/>
</dbReference>
<proteinExistence type="predicted"/>
<gene>
    <name evidence="3" type="ORF">WKV53_04420</name>
</gene>
<keyword evidence="4" id="KW-1185">Reference proteome</keyword>
<keyword evidence="2" id="KW-0732">Signal</keyword>
<sequence>MKTTFRFALVAAALGIVPAVATAETDCLNLAASVKIAVAEKPAEVLQVVEKEVSANPDCACEVVKAAIQESKADAKTVAAIVETAASVAPEKMRLISQCAVAVAPEALADVQAVLSRLDPNRGESGHSSKDSKDAKGVAVDVKPAWNPLDFPGQGPVGPTPGGPPPGLPIPPGPPINIPPIITPPIGSDIDNDDDQGEDNPSLLFFIRGHRN</sequence>
<evidence type="ECO:0000313" key="4">
    <source>
        <dbReference type="Proteomes" id="UP001371305"/>
    </source>
</evidence>
<protein>
    <submittedName>
        <fullName evidence="3">Uncharacterized protein</fullName>
    </submittedName>
</protein>
<comment type="caution">
    <text evidence="3">The sequence shown here is derived from an EMBL/GenBank/DDBJ whole genome shotgun (WGS) entry which is preliminary data.</text>
</comment>
<feature type="chain" id="PRO_5046867390" evidence="2">
    <location>
        <begin position="24"/>
        <end position="212"/>
    </location>
</feature>